<evidence type="ECO:0000256" key="1">
    <source>
        <dbReference type="SAM" id="MobiDB-lite"/>
    </source>
</evidence>
<organism evidence="2 3">
    <name type="scientific">Geotrypetes seraphini</name>
    <name type="common">Gaboon caecilian</name>
    <name type="synonym">Caecilia seraphini</name>
    <dbReference type="NCBI Taxonomy" id="260995"/>
    <lineage>
        <taxon>Eukaryota</taxon>
        <taxon>Metazoa</taxon>
        <taxon>Chordata</taxon>
        <taxon>Craniata</taxon>
        <taxon>Vertebrata</taxon>
        <taxon>Euteleostomi</taxon>
        <taxon>Amphibia</taxon>
        <taxon>Gymnophiona</taxon>
        <taxon>Geotrypetes</taxon>
    </lineage>
</organism>
<dbReference type="KEGG" id="gsh:117354923"/>
<sequence>MEAETCDAGKSGSMTTSAATPTDFGDCCSPNCAANCETSGLPDISGLGHTDCRPLGNAETNTSAHARLSTHVQRRPELGHKPRQGTGARQRLVRGRKRKRKAWGRTRIATERCQQVHIQDLARHLLPEFGHCWKQADGSSFCPSMATHILKCHFHLFRCSKTRITSAIINVYSSNSTKVYGIISKLLISLSPRELHMRLIHVTFPAQFYSFCLLRRLSIASVLFTALQTRTGKLGA</sequence>
<dbReference type="GeneID" id="117354923"/>
<dbReference type="AlphaFoldDB" id="A0A6P8QQ80"/>
<evidence type="ECO:0000313" key="3">
    <source>
        <dbReference type="RefSeq" id="XP_033788776.1"/>
    </source>
</evidence>
<feature type="compositionally biased region" description="Basic residues" evidence="1">
    <location>
        <begin position="91"/>
        <end position="101"/>
    </location>
</feature>
<feature type="region of interest" description="Disordered" evidence="1">
    <location>
        <begin position="67"/>
        <end position="101"/>
    </location>
</feature>
<reference evidence="3" key="1">
    <citation type="submission" date="2025-08" db="UniProtKB">
        <authorList>
            <consortium name="RefSeq"/>
        </authorList>
    </citation>
    <scope>IDENTIFICATION</scope>
</reference>
<dbReference type="InParanoid" id="A0A6P8QQ80"/>
<name>A0A6P8QQ80_GEOSA</name>
<dbReference type="Proteomes" id="UP000515159">
    <property type="component" value="Chromosome 2"/>
</dbReference>
<keyword evidence="2" id="KW-1185">Reference proteome</keyword>
<proteinExistence type="predicted"/>
<protein>
    <submittedName>
        <fullName evidence="3">Uncharacterized protein LOC117354923</fullName>
    </submittedName>
</protein>
<dbReference type="RefSeq" id="XP_033788776.1">
    <property type="nucleotide sequence ID" value="XM_033932885.1"/>
</dbReference>
<gene>
    <name evidence="3" type="primary">LOC117354923</name>
</gene>
<evidence type="ECO:0000313" key="2">
    <source>
        <dbReference type="Proteomes" id="UP000515159"/>
    </source>
</evidence>
<accession>A0A6P8QQ80</accession>